<dbReference type="Proteomes" id="UP001501729">
    <property type="component" value="Unassembled WGS sequence"/>
</dbReference>
<name>A0AAV3UBM2_9EURY</name>
<dbReference type="PROSITE" id="PS00893">
    <property type="entry name" value="NUDIX_BOX"/>
    <property type="match status" value="1"/>
</dbReference>
<dbReference type="EMBL" id="BAABKX010000001">
    <property type="protein sequence ID" value="GAA5042438.1"/>
    <property type="molecule type" value="Genomic_DNA"/>
</dbReference>
<dbReference type="RefSeq" id="WP_227775379.1">
    <property type="nucleotide sequence ID" value="NZ_BAABKX010000001.1"/>
</dbReference>
<dbReference type="PROSITE" id="PS51462">
    <property type="entry name" value="NUDIX"/>
    <property type="match status" value="1"/>
</dbReference>
<dbReference type="CDD" id="cd04663">
    <property type="entry name" value="NUDIX_Hydrolase"/>
    <property type="match status" value="1"/>
</dbReference>
<evidence type="ECO:0000256" key="1">
    <source>
        <dbReference type="ARBA" id="ARBA00022801"/>
    </source>
</evidence>
<dbReference type="SUPFAM" id="SSF55811">
    <property type="entry name" value="Nudix"/>
    <property type="match status" value="1"/>
</dbReference>
<keyword evidence="1" id="KW-0378">Hydrolase</keyword>
<dbReference type="InterPro" id="IPR015797">
    <property type="entry name" value="NUDIX_hydrolase-like_dom_sf"/>
</dbReference>
<proteinExistence type="predicted"/>
<evidence type="ECO:0000256" key="2">
    <source>
        <dbReference type="SAM" id="MobiDB-lite"/>
    </source>
</evidence>
<gene>
    <name evidence="4" type="ORF">GCM10025751_05800</name>
</gene>
<reference evidence="4 5" key="1">
    <citation type="journal article" date="2019" name="Int. J. Syst. Evol. Microbiol.">
        <title>The Global Catalogue of Microorganisms (GCM) 10K type strain sequencing project: providing services to taxonomists for standard genome sequencing and annotation.</title>
        <authorList>
            <consortium name="The Broad Institute Genomics Platform"/>
            <consortium name="The Broad Institute Genome Sequencing Center for Infectious Disease"/>
            <person name="Wu L."/>
            <person name="Ma J."/>
        </authorList>
    </citation>
    <scope>NUCLEOTIDE SEQUENCE [LARGE SCALE GENOMIC DNA]</scope>
    <source>
        <strain evidence="4 5">JCM 17504</strain>
    </source>
</reference>
<dbReference type="Pfam" id="PF00293">
    <property type="entry name" value="NUDIX"/>
    <property type="match status" value="1"/>
</dbReference>
<evidence type="ECO:0000313" key="5">
    <source>
        <dbReference type="Proteomes" id="UP001501729"/>
    </source>
</evidence>
<feature type="region of interest" description="Disordered" evidence="2">
    <location>
        <begin position="29"/>
        <end position="50"/>
    </location>
</feature>
<organism evidence="4 5">
    <name type="scientific">Haladaptatus pallidirubidus</name>
    <dbReference type="NCBI Taxonomy" id="1008152"/>
    <lineage>
        <taxon>Archaea</taxon>
        <taxon>Methanobacteriati</taxon>
        <taxon>Methanobacteriota</taxon>
        <taxon>Stenosarchaea group</taxon>
        <taxon>Halobacteria</taxon>
        <taxon>Halobacteriales</taxon>
        <taxon>Haladaptataceae</taxon>
        <taxon>Haladaptatus</taxon>
    </lineage>
</organism>
<dbReference type="InterPro" id="IPR020476">
    <property type="entry name" value="Nudix_hydrolase"/>
</dbReference>
<keyword evidence="5" id="KW-1185">Reference proteome</keyword>
<evidence type="ECO:0000313" key="4">
    <source>
        <dbReference type="EMBL" id="GAA5042438.1"/>
    </source>
</evidence>
<dbReference type="AlphaFoldDB" id="A0AAV3UBM2"/>
<dbReference type="InterPro" id="IPR000086">
    <property type="entry name" value="NUDIX_hydrolase_dom"/>
</dbReference>
<protein>
    <submittedName>
        <fullName evidence="4">NUDIX domain-containing protein</fullName>
    </submittedName>
</protein>
<dbReference type="InterPro" id="IPR020084">
    <property type="entry name" value="NUDIX_hydrolase_CS"/>
</dbReference>
<sequence length="143" mass="16735">MTESTFTEEKAYAYVTRDREEVPELLVFEHPDPEGGVQVPKGGIEDGESPREAVVRELKEESGLTELESIRSLETDVWQHHEKPKAYRRHFFHIVAEERRDQWRHTVTGDGEDEGVVYDYFWARPRSISLARDMDDYIGQILK</sequence>
<accession>A0AAV3UBM2</accession>
<feature type="domain" description="Nudix hydrolase" evidence="3">
    <location>
        <begin position="7"/>
        <end position="143"/>
    </location>
</feature>
<comment type="caution">
    <text evidence="4">The sequence shown here is derived from an EMBL/GenBank/DDBJ whole genome shotgun (WGS) entry which is preliminary data.</text>
</comment>
<dbReference type="PRINTS" id="PR00502">
    <property type="entry name" value="NUDIXFAMILY"/>
</dbReference>
<evidence type="ECO:0000259" key="3">
    <source>
        <dbReference type="PROSITE" id="PS51462"/>
    </source>
</evidence>
<dbReference type="GO" id="GO:0016787">
    <property type="term" value="F:hydrolase activity"/>
    <property type="evidence" value="ECO:0007669"/>
    <property type="project" value="UniProtKB-KW"/>
</dbReference>
<dbReference type="Gene3D" id="3.90.79.10">
    <property type="entry name" value="Nucleoside Triphosphate Pyrophosphohydrolase"/>
    <property type="match status" value="1"/>
</dbReference>
<dbReference type="GeneID" id="68615270"/>